<protein>
    <submittedName>
        <fullName evidence="1">Uncharacterized protein</fullName>
    </submittedName>
</protein>
<gene>
    <name evidence="1" type="ORF">DFS55_17195</name>
</gene>
<organism evidence="1 2">
    <name type="scientific">Mycobacterium avium subsp. hominissuis</name>
    <dbReference type="NCBI Taxonomy" id="439334"/>
    <lineage>
        <taxon>Bacteria</taxon>
        <taxon>Bacillati</taxon>
        <taxon>Actinomycetota</taxon>
        <taxon>Actinomycetes</taxon>
        <taxon>Mycobacteriales</taxon>
        <taxon>Mycobacteriaceae</taxon>
        <taxon>Mycobacterium</taxon>
        <taxon>Mycobacterium avium complex (MAC)</taxon>
    </lineage>
</organism>
<name>A0A3B6XA78_MYCAV</name>
<dbReference type="EMBL" id="CP029332">
    <property type="protein sequence ID" value="AXO24115.1"/>
    <property type="molecule type" value="Genomic_DNA"/>
</dbReference>
<evidence type="ECO:0000313" key="2">
    <source>
        <dbReference type="Proteomes" id="UP000259236"/>
    </source>
</evidence>
<accession>A0A3B6XA78</accession>
<dbReference type="Proteomes" id="UP000259236">
    <property type="component" value="Chromosome"/>
</dbReference>
<dbReference type="AlphaFoldDB" id="A0A3B6XA78"/>
<proteinExistence type="predicted"/>
<sequence>MPHKLRTAGTGELDIWFSFDFDGDPPDALVEALRSKAYQILALLNLGSGDFAIPVMPFQIREMLPDDKADLKFAFDVAVQARRTLSDDEVIGTQLEVAHFLTDPNFGEKYHVALELYVAHLTEQQARVRFILLVIAMEALADKSPKHQVALDLLTRWKQELETEKVKYNDPSEEYYSLQALSNEIDFRGEDSIGNQIRKLFAGLPGTSDEERAELQRRAVRVYHKRSKLVHDGFLPPEELPGLEAEARELLETLFLAAIQQSKPADDRFRIEIEDPPGPRS</sequence>
<reference evidence="1 2" key="1">
    <citation type="submission" date="2018-05" db="EMBL/GenBank/DDBJ databases">
        <title>Sequencing and annotation of Mycobacterium avium strain 109 (MAC109).</title>
        <authorList>
            <person name="Matern W.M."/>
            <person name="Bader J.S."/>
            <person name="Karakousis P.C."/>
        </authorList>
    </citation>
    <scope>NUCLEOTIDE SEQUENCE [LARGE SCALE GENOMIC DNA]</scope>
    <source>
        <strain evidence="1 2">MAC109</strain>
    </source>
</reference>
<evidence type="ECO:0000313" key="1">
    <source>
        <dbReference type="EMBL" id="AXO24115.1"/>
    </source>
</evidence>